<evidence type="ECO:0000313" key="1">
    <source>
        <dbReference type="EMBL" id="OGM28407.1"/>
    </source>
</evidence>
<dbReference type="EMBL" id="MGGM01000031">
    <property type="protein sequence ID" value="OGM28407.1"/>
    <property type="molecule type" value="Genomic_DNA"/>
</dbReference>
<dbReference type="AlphaFoldDB" id="A0A1F7YM94"/>
<dbReference type="Proteomes" id="UP000177263">
    <property type="component" value="Unassembled WGS sequence"/>
</dbReference>
<evidence type="ECO:0000313" key="2">
    <source>
        <dbReference type="Proteomes" id="UP000177263"/>
    </source>
</evidence>
<name>A0A1F7YM94_9BACT</name>
<sequence>MIIEDKDFRNYALRLVDDGYIPIFGEFKDTLQEVVIECIWKAKALGKDPVTLLINSNGGFNLAFSAIKAVMIESGLTFHGLVLGKAFSNGFNILQQCSVRKAVRDAAFMFHWGSQSLNNAELDALIAGEKWVVETIIEREMLTLVQVSERTGVPVKDLKKYAARERYFTAKQAKEIGFLDEIIPDLPKGVSDALSKKDS</sequence>
<gene>
    <name evidence="1" type="ORF">A2801_02655</name>
</gene>
<dbReference type="STRING" id="1802500.A2801_02655"/>
<dbReference type="Gene3D" id="3.90.226.10">
    <property type="entry name" value="2-enoyl-CoA Hydratase, Chain A, domain 1"/>
    <property type="match status" value="1"/>
</dbReference>
<dbReference type="InterPro" id="IPR023562">
    <property type="entry name" value="ClpP/TepA"/>
</dbReference>
<protein>
    <recommendedName>
        <fullName evidence="3">ATP-dependent Clp protease proteolytic subunit</fullName>
    </recommendedName>
</protein>
<dbReference type="Pfam" id="PF00574">
    <property type="entry name" value="CLP_protease"/>
    <property type="match status" value="1"/>
</dbReference>
<organism evidence="1 2">
    <name type="scientific">Candidatus Woesebacteria bacterium RIFCSPHIGHO2_01_FULL_41_10</name>
    <dbReference type="NCBI Taxonomy" id="1802500"/>
    <lineage>
        <taxon>Bacteria</taxon>
        <taxon>Candidatus Woeseibacteriota</taxon>
    </lineage>
</organism>
<evidence type="ECO:0008006" key="3">
    <source>
        <dbReference type="Google" id="ProtNLM"/>
    </source>
</evidence>
<dbReference type="InterPro" id="IPR029045">
    <property type="entry name" value="ClpP/crotonase-like_dom_sf"/>
</dbReference>
<reference evidence="1 2" key="1">
    <citation type="journal article" date="2016" name="Nat. Commun.">
        <title>Thousands of microbial genomes shed light on interconnected biogeochemical processes in an aquifer system.</title>
        <authorList>
            <person name="Anantharaman K."/>
            <person name="Brown C.T."/>
            <person name="Hug L.A."/>
            <person name="Sharon I."/>
            <person name="Castelle C.J."/>
            <person name="Probst A.J."/>
            <person name="Thomas B.C."/>
            <person name="Singh A."/>
            <person name="Wilkins M.J."/>
            <person name="Karaoz U."/>
            <person name="Brodie E.L."/>
            <person name="Williams K.H."/>
            <person name="Hubbard S.S."/>
            <person name="Banfield J.F."/>
        </authorList>
    </citation>
    <scope>NUCLEOTIDE SEQUENCE [LARGE SCALE GENOMIC DNA]</scope>
</reference>
<comment type="caution">
    <text evidence="1">The sequence shown here is derived from an EMBL/GenBank/DDBJ whole genome shotgun (WGS) entry which is preliminary data.</text>
</comment>
<dbReference type="SUPFAM" id="SSF52096">
    <property type="entry name" value="ClpP/crotonase"/>
    <property type="match status" value="1"/>
</dbReference>
<accession>A0A1F7YM94</accession>
<proteinExistence type="predicted"/>